<dbReference type="InterPro" id="IPR027417">
    <property type="entry name" value="P-loop_NTPase"/>
</dbReference>
<dbReference type="PROSITE" id="PS51419">
    <property type="entry name" value="RAB"/>
    <property type="match status" value="1"/>
</dbReference>
<dbReference type="WBParaSite" id="MCU_012450-RA">
    <property type="protein sequence ID" value="MCU_012450-RA"/>
    <property type="gene ID" value="MCU_012450"/>
</dbReference>
<keyword evidence="1" id="KW-0547">Nucleotide-binding</keyword>
<protein>
    <submittedName>
        <fullName evidence="3">Rab-like protein 5</fullName>
    </submittedName>
</protein>
<organism evidence="3">
    <name type="scientific">Mesocestoides corti</name>
    <name type="common">Flatworm</name>
    <dbReference type="NCBI Taxonomy" id="53468"/>
    <lineage>
        <taxon>Eukaryota</taxon>
        <taxon>Metazoa</taxon>
        <taxon>Spiralia</taxon>
        <taxon>Lophotrochozoa</taxon>
        <taxon>Platyhelminthes</taxon>
        <taxon>Cestoda</taxon>
        <taxon>Eucestoda</taxon>
        <taxon>Cyclophyllidea</taxon>
        <taxon>Mesocestoididae</taxon>
        <taxon>Mesocestoides</taxon>
    </lineage>
</organism>
<keyword evidence="2" id="KW-0342">GTP-binding</keyword>
<dbReference type="Pfam" id="PF08477">
    <property type="entry name" value="Roc"/>
    <property type="match status" value="1"/>
</dbReference>
<accession>A0A5K3FW97</accession>
<name>A0A5K3FW97_MESCO</name>
<dbReference type="PANTHER" id="PTHR24073">
    <property type="entry name" value="DRAB5-RELATED"/>
    <property type="match status" value="1"/>
</dbReference>
<dbReference type="SUPFAM" id="SSF52540">
    <property type="entry name" value="P-loop containing nucleoside triphosphate hydrolases"/>
    <property type="match status" value="1"/>
</dbReference>
<proteinExistence type="predicted"/>
<reference evidence="3" key="1">
    <citation type="submission" date="2019-11" db="UniProtKB">
        <authorList>
            <consortium name="WormBaseParasite"/>
        </authorList>
    </citation>
    <scope>IDENTIFICATION</scope>
</reference>
<dbReference type="Gene3D" id="3.40.50.300">
    <property type="entry name" value="P-loop containing nucleotide triphosphate hydrolases"/>
    <property type="match status" value="1"/>
</dbReference>
<sequence length="186" mass="20886">MNPIKLVIAGSVGSGKSFIANALSDAIEQGNCEYRPTKGVRILEYDLMASHNSKPTKVELQMWDMSGNKRYQSCWPAIFKGAHGIVFVFNNSHANHANELEEWYEIATSHSLVKDVNCCLMQNVVSQTPDEDDLHFPPTLNKLSVIKSRLPNHSDSLRESFSKYIGRMLNNLSEATEQEELTILNS</sequence>
<dbReference type="PRINTS" id="PR00449">
    <property type="entry name" value="RASTRNSFRMNG"/>
</dbReference>
<dbReference type="GO" id="GO:0005525">
    <property type="term" value="F:GTP binding"/>
    <property type="evidence" value="ECO:0007669"/>
    <property type="project" value="UniProtKB-KW"/>
</dbReference>
<evidence type="ECO:0000313" key="3">
    <source>
        <dbReference type="WBParaSite" id="MCU_012450-RA"/>
    </source>
</evidence>
<evidence type="ECO:0000256" key="2">
    <source>
        <dbReference type="ARBA" id="ARBA00023134"/>
    </source>
</evidence>
<dbReference type="AlphaFoldDB" id="A0A5K3FW97"/>
<evidence type="ECO:0000256" key="1">
    <source>
        <dbReference type="ARBA" id="ARBA00022741"/>
    </source>
</evidence>